<evidence type="ECO:0008006" key="10">
    <source>
        <dbReference type="Google" id="ProtNLM"/>
    </source>
</evidence>
<organism evidence="9">
    <name type="scientific">Paramoeba aestuarina</name>
    <dbReference type="NCBI Taxonomy" id="180227"/>
    <lineage>
        <taxon>Eukaryota</taxon>
        <taxon>Amoebozoa</taxon>
        <taxon>Discosea</taxon>
        <taxon>Flabellinia</taxon>
        <taxon>Dactylopodida</taxon>
        <taxon>Paramoebidae</taxon>
        <taxon>Paramoeba</taxon>
    </lineage>
</organism>
<evidence type="ECO:0000256" key="2">
    <source>
        <dbReference type="ARBA" id="ARBA00010916"/>
    </source>
</evidence>
<sequence>MPRGSISPEMEQLLEKKNQIEKSLENLEKQIFALETSYLEDTNHVGNLVRGWDGYLSRGRSNNAGQRKRLKDSDRLFSLSSVTSGVQVRPDDQ</sequence>
<evidence type="ECO:0000313" key="9">
    <source>
        <dbReference type="EMBL" id="CAE2318039.1"/>
    </source>
</evidence>
<accession>A0A7S4NZW5</accession>
<reference evidence="9" key="1">
    <citation type="submission" date="2021-01" db="EMBL/GenBank/DDBJ databases">
        <authorList>
            <person name="Corre E."/>
            <person name="Pelletier E."/>
            <person name="Niang G."/>
            <person name="Scheremetjew M."/>
            <person name="Finn R."/>
            <person name="Kale V."/>
            <person name="Holt S."/>
            <person name="Cochrane G."/>
            <person name="Meng A."/>
            <person name="Brown T."/>
            <person name="Cohen L."/>
        </authorList>
    </citation>
    <scope>NUCLEOTIDE SEQUENCE</scope>
    <source>
        <strain evidence="9">SoJaBio B1-5/56/2</strain>
    </source>
</reference>
<keyword evidence="4" id="KW-0805">Transcription regulation</keyword>
<dbReference type="AlphaFoldDB" id="A0A7S4NZW5"/>
<keyword evidence="7" id="KW-0539">Nucleus</keyword>
<evidence type="ECO:0000256" key="3">
    <source>
        <dbReference type="ARBA" id="ARBA00022853"/>
    </source>
</evidence>
<dbReference type="GO" id="GO:0006325">
    <property type="term" value="P:chromatin organization"/>
    <property type="evidence" value="ECO:0007669"/>
    <property type="project" value="UniProtKB-KW"/>
</dbReference>
<proteinExistence type="inferred from homology"/>
<feature type="coiled-coil region" evidence="8">
    <location>
        <begin position="10"/>
        <end position="37"/>
    </location>
</feature>
<keyword evidence="5 8" id="KW-0175">Coiled coil</keyword>
<dbReference type="EMBL" id="HBKR01025664">
    <property type="protein sequence ID" value="CAE2318039.1"/>
    <property type="molecule type" value="Transcribed_RNA"/>
</dbReference>
<comment type="subcellular location">
    <subcellularLocation>
        <location evidence="1">Nucleus</location>
    </subcellularLocation>
</comment>
<dbReference type="InterPro" id="IPR015418">
    <property type="entry name" value="Eaf6"/>
</dbReference>
<dbReference type="Pfam" id="PF09340">
    <property type="entry name" value="NuA4"/>
    <property type="match status" value="1"/>
</dbReference>
<evidence type="ECO:0000256" key="1">
    <source>
        <dbReference type="ARBA" id="ARBA00004123"/>
    </source>
</evidence>
<evidence type="ECO:0000256" key="6">
    <source>
        <dbReference type="ARBA" id="ARBA00023163"/>
    </source>
</evidence>
<gene>
    <name evidence="9" type="ORF">NAES01612_LOCUS16827</name>
</gene>
<evidence type="ECO:0000256" key="4">
    <source>
        <dbReference type="ARBA" id="ARBA00023015"/>
    </source>
</evidence>
<dbReference type="GO" id="GO:0005634">
    <property type="term" value="C:nucleus"/>
    <property type="evidence" value="ECO:0007669"/>
    <property type="project" value="UniProtKB-SubCell"/>
</dbReference>
<dbReference type="GO" id="GO:0000123">
    <property type="term" value="C:histone acetyltransferase complex"/>
    <property type="evidence" value="ECO:0007669"/>
    <property type="project" value="InterPro"/>
</dbReference>
<dbReference type="PANTHER" id="PTHR13476">
    <property type="entry name" value="CHROMATIN MODIFICATION-RELATED PROTEIN MEAF6"/>
    <property type="match status" value="1"/>
</dbReference>
<evidence type="ECO:0000256" key="8">
    <source>
        <dbReference type="SAM" id="Coils"/>
    </source>
</evidence>
<evidence type="ECO:0000256" key="7">
    <source>
        <dbReference type="ARBA" id="ARBA00023242"/>
    </source>
</evidence>
<protein>
    <recommendedName>
        <fullName evidence="10">Chromatin modification-related protein MEAF6</fullName>
    </recommendedName>
</protein>
<keyword evidence="3" id="KW-0156">Chromatin regulator</keyword>
<keyword evidence="6" id="KW-0804">Transcription</keyword>
<evidence type="ECO:0000256" key="5">
    <source>
        <dbReference type="ARBA" id="ARBA00023054"/>
    </source>
</evidence>
<name>A0A7S4NZW5_9EUKA</name>
<comment type="similarity">
    <text evidence="2">Belongs to the EAF6 family.</text>
</comment>